<evidence type="ECO:0000256" key="6">
    <source>
        <dbReference type="SAM" id="Coils"/>
    </source>
</evidence>
<dbReference type="STRING" id="210143.A0A1R3GGD2"/>
<dbReference type="GO" id="GO:0016132">
    <property type="term" value="P:brassinosteroid biosynthetic process"/>
    <property type="evidence" value="ECO:0007669"/>
    <property type="project" value="TreeGrafter"/>
</dbReference>
<dbReference type="InterPro" id="IPR002403">
    <property type="entry name" value="Cyt_P450_E_grp-IV"/>
</dbReference>
<dbReference type="InterPro" id="IPR005516">
    <property type="entry name" value="Remorin_C"/>
</dbReference>
<dbReference type="GO" id="GO:0016125">
    <property type="term" value="P:sterol metabolic process"/>
    <property type="evidence" value="ECO:0007669"/>
    <property type="project" value="TreeGrafter"/>
</dbReference>
<dbReference type="SUPFAM" id="SSF48264">
    <property type="entry name" value="Cytochrome P450"/>
    <property type="match status" value="1"/>
</dbReference>
<accession>A0A1R3GGD2</accession>
<dbReference type="OrthoDB" id="1372046at2759"/>
<reference evidence="8 9" key="1">
    <citation type="submission" date="2013-09" db="EMBL/GenBank/DDBJ databases">
        <title>Corchorus capsularis genome sequencing.</title>
        <authorList>
            <person name="Alam M."/>
            <person name="Haque M.S."/>
            <person name="Islam M.S."/>
            <person name="Emdad E.M."/>
            <person name="Islam M.M."/>
            <person name="Ahmed B."/>
            <person name="Halim A."/>
            <person name="Hossen Q.M.M."/>
            <person name="Hossain M.Z."/>
            <person name="Ahmed R."/>
            <person name="Khan M.M."/>
            <person name="Islam R."/>
            <person name="Rashid M.M."/>
            <person name="Khan S.A."/>
            <person name="Rahman M.S."/>
            <person name="Alam M."/>
        </authorList>
    </citation>
    <scope>NUCLEOTIDE SEQUENCE [LARGE SCALE GENOMIC DNA]</scope>
    <source>
        <strain evidence="9">cv. CVL-1</strain>
        <tissue evidence="8">Whole seedling</tissue>
    </source>
</reference>
<evidence type="ECO:0000256" key="2">
    <source>
        <dbReference type="ARBA" id="ARBA00010617"/>
    </source>
</evidence>
<keyword evidence="6" id="KW-0175">Coiled coil</keyword>
<dbReference type="GO" id="GO:0016705">
    <property type="term" value="F:oxidoreductase activity, acting on paired donors, with incorporation or reduction of molecular oxygen"/>
    <property type="evidence" value="ECO:0007669"/>
    <property type="project" value="InterPro"/>
</dbReference>
<dbReference type="InterPro" id="IPR029063">
    <property type="entry name" value="SAM-dependent_MTases_sf"/>
</dbReference>
<dbReference type="GO" id="GO:0004497">
    <property type="term" value="F:monooxygenase activity"/>
    <property type="evidence" value="ECO:0007669"/>
    <property type="project" value="InterPro"/>
</dbReference>
<dbReference type="Gene3D" id="3.40.50.150">
    <property type="entry name" value="Vaccinia Virus protein VP39"/>
    <property type="match status" value="1"/>
</dbReference>
<comment type="similarity">
    <text evidence="1">Belongs to the remorin family.</text>
</comment>
<keyword evidence="9" id="KW-1185">Reference proteome</keyword>
<comment type="cofactor">
    <cofactor evidence="5">
        <name>heme</name>
        <dbReference type="ChEBI" id="CHEBI:30413"/>
    </cofactor>
</comment>
<evidence type="ECO:0000256" key="4">
    <source>
        <dbReference type="ARBA" id="ARBA00023004"/>
    </source>
</evidence>
<name>A0A1R3GGD2_COCAP</name>
<dbReference type="AlphaFoldDB" id="A0A1R3GGD2"/>
<evidence type="ECO:0000313" key="8">
    <source>
        <dbReference type="EMBL" id="OMO57090.1"/>
    </source>
</evidence>
<dbReference type="Pfam" id="PF00067">
    <property type="entry name" value="p450"/>
    <property type="match status" value="1"/>
</dbReference>
<dbReference type="Gene3D" id="1.10.630.10">
    <property type="entry name" value="Cytochrome P450"/>
    <property type="match status" value="1"/>
</dbReference>
<comment type="caution">
    <text evidence="8">The sequence shown here is derived from an EMBL/GenBank/DDBJ whole genome shotgun (WGS) entry which is preliminary data.</text>
</comment>
<dbReference type="PANTHER" id="PTHR24286">
    <property type="entry name" value="CYTOCHROME P450 26"/>
    <property type="match status" value="1"/>
</dbReference>
<evidence type="ECO:0000313" key="9">
    <source>
        <dbReference type="Proteomes" id="UP000188268"/>
    </source>
</evidence>
<gene>
    <name evidence="8" type="ORF">CCACVL1_26017</name>
</gene>
<organism evidence="8 9">
    <name type="scientific">Corchorus capsularis</name>
    <name type="common">Jute</name>
    <dbReference type="NCBI Taxonomy" id="210143"/>
    <lineage>
        <taxon>Eukaryota</taxon>
        <taxon>Viridiplantae</taxon>
        <taxon>Streptophyta</taxon>
        <taxon>Embryophyta</taxon>
        <taxon>Tracheophyta</taxon>
        <taxon>Spermatophyta</taxon>
        <taxon>Magnoliopsida</taxon>
        <taxon>eudicotyledons</taxon>
        <taxon>Gunneridae</taxon>
        <taxon>Pentapetalae</taxon>
        <taxon>rosids</taxon>
        <taxon>malvids</taxon>
        <taxon>Malvales</taxon>
        <taxon>Malvaceae</taxon>
        <taxon>Grewioideae</taxon>
        <taxon>Apeibeae</taxon>
        <taxon>Corchorus</taxon>
    </lineage>
</organism>
<evidence type="ECO:0000256" key="5">
    <source>
        <dbReference type="PIRSR" id="PIRSR602403-1"/>
    </source>
</evidence>
<evidence type="ECO:0000256" key="3">
    <source>
        <dbReference type="ARBA" id="ARBA00022723"/>
    </source>
</evidence>
<comment type="similarity">
    <text evidence="2">Belongs to the cytochrome P450 family.</text>
</comment>
<dbReference type="Pfam" id="PF03763">
    <property type="entry name" value="Remorin_C"/>
    <property type="match status" value="1"/>
</dbReference>
<protein>
    <submittedName>
        <fullName evidence="8">Cytochrome P450</fullName>
    </submittedName>
</protein>
<feature type="binding site" description="axial binding residue" evidence="5">
    <location>
        <position position="399"/>
    </location>
    <ligand>
        <name>heme</name>
        <dbReference type="ChEBI" id="CHEBI:30413"/>
    </ligand>
    <ligandPart>
        <name>Fe</name>
        <dbReference type="ChEBI" id="CHEBI:18248"/>
    </ligandPart>
</feature>
<keyword evidence="4 5" id="KW-0408">Iron</keyword>
<dbReference type="GO" id="GO:0020037">
    <property type="term" value="F:heme binding"/>
    <property type="evidence" value="ECO:0007669"/>
    <property type="project" value="InterPro"/>
</dbReference>
<dbReference type="Proteomes" id="UP000188268">
    <property type="component" value="Unassembled WGS sequence"/>
</dbReference>
<evidence type="ECO:0000256" key="1">
    <source>
        <dbReference type="ARBA" id="ARBA00005711"/>
    </source>
</evidence>
<sequence>MGSYLRKVIRRASQLIKNVEDIPSTMAKIEQNVGKVVEETVLSSEKRLEGELAEVRRLIHHKSVYQRLLEFGAIFSTAVSAHTLNKDLAKTENGSGGLETQALHPKRPTGSILDIYKIEKREEEPAVLDDQEGVSIMGVPLQSSPPNPKSLTAISDLKGFASSQLEDIKRSLIDGPHSEVLKDLEAYQSRSTSASRSQGSLEASCLLLAHTKPCFLTCLHTTYSWQQVKAERLKARAREKCANKLAATRRIAEEKRANIEAKLNEKAMRTCERADYIRRTGHKSSILIFLQIWQEPSQYELEGGKGEHQMYWQPLKMVLLFSQWKRPATAARIVSVLQIHYIGYTFPAGWIILACTPALHLNPDKYEDPLTFNPWRWKGRELSVGSKFFMGFGSGARLCDGAEFVKLQMSIFLHHSVTKYWWTVIKEGVALRQPGLVFPEGFHIQILNKNAMNMLQHGGDTKPLKIFICTYLHLASIYEPSNVHSFLCNQAKDDSGNVTRRICICNSSSICRRCCREFSASDRIDHQGISNVAPADAPLRSLPIPKAESGLELKTSNPVVEAIRIHDCISNLRFSISPTAFFQVNTLAAEKLYSRTNMIVPVPQHIVLILSSILDKTILTMLLLEAFYVVDVNY</sequence>
<dbReference type="GO" id="GO:0010268">
    <property type="term" value="P:brassinosteroid homeostasis"/>
    <property type="evidence" value="ECO:0007669"/>
    <property type="project" value="TreeGrafter"/>
</dbReference>
<dbReference type="PANTHER" id="PTHR24286:SF236">
    <property type="entry name" value="P450, PUTATIVE-RELATED"/>
    <property type="match status" value="1"/>
</dbReference>
<dbReference type="Gramene" id="OMO57090">
    <property type="protein sequence ID" value="OMO57090"/>
    <property type="gene ID" value="CCACVL1_26017"/>
</dbReference>
<keyword evidence="5" id="KW-0349">Heme</keyword>
<dbReference type="GO" id="GO:0005506">
    <property type="term" value="F:iron ion binding"/>
    <property type="evidence" value="ECO:0007669"/>
    <property type="project" value="InterPro"/>
</dbReference>
<evidence type="ECO:0000259" key="7">
    <source>
        <dbReference type="Pfam" id="PF03763"/>
    </source>
</evidence>
<dbReference type="InterPro" id="IPR036396">
    <property type="entry name" value="Cyt_P450_sf"/>
</dbReference>
<feature type="domain" description="Remorin C-terminal" evidence="7">
    <location>
        <begin position="227"/>
        <end position="283"/>
    </location>
</feature>
<proteinExistence type="inferred from homology"/>
<keyword evidence="3 5" id="KW-0479">Metal-binding</keyword>
<dbReference type="InterPro" id="IPR001128">
    <property type="entry name" value="Cyt_P450"/>
</dbReference>
<dbReference type="Gene3D" id="2.40.50.1070">
    <property type="match status" value="1"/>
</dbReference>
<dbReference type="EMBL" id="AWWV01014425">
    <property type="protein sequence ID" value="OMO57090.1"/>
    <property type="molecule type" value="Genomic_DNA"/>
</dbReference>
<feature type="coiled-coil region" evidence="6">
    <location>
        <begin position="242"/>
        <end position="269"/>
    </location>
</feature>
<dbReference type="PRINTS" id="PR00465">
    <property type="entry name" value="EP450IV"/>
</dbReference>